<evidence type="ECO:0000313" key="3">
    <source>
        <dbReference type="Proteomes" id="UP000825051"/>
    </source>
</evidence>
<reference evidence="2" key="1">
    <citation type="submission" date="2021-08" db="EMBL/GenBank/DDBJ databases">
        <title>Genome of a novel bacterium of the phylum Verrucomicrobia, Oleiharenicola sp. KSB-15.</title>
        <authorList>
            <person name="Chung J.-H."/>
            <person name="Ahn J.-H."/>
            <person name="Yoon Y."/>
            <person name="Kim D.-Y."/>
            <person name="An S.-H."/>
            <person name="Park I."/>
            <person name="Yeon J."/>
        </authorList>
    </citation>
    <scope>NUCLEOTIDE SEQUENCE</scope>
    <source>
        <strain evidence="2">KSB-15</strain>
    </source>
</reference>
<keyword evidence="1" id="KW-0812">Transmembrane</keyword>
<sequence>MSSATVSSTPKCSLHLAPLIATVVGTLDRWSRWRFIATSVLVSLGLSLFFFSPKLWLMDTPLPGTFEWDRALTFLHQCGAPFATDVEPAMRWRLLPPLIAHALGLTGYGAFVIPYVGLIALLAYWCAAAERLVGDRLFAGLLTILLATTGAVLSITSVFGLNDAWFLVGLLAVAAGRRWPSLILPGLLAPWVDERFLLGWAAALFCRWWLQDRPSRFGAQLAIALAAILPYVLARVGYTLLVGDRGSAHFVASALAIVPIYLPYGRLGWWMGFRAAWPLLLLAGYDWWHCGGRYSVVVGAGTTLAGWLAVTLLAADLSRSTNLLLPILLCGAVTLHRLNVSSVARYYWLAGLVVANLVIPYETVIYNKTSLFWSLPVELLRLFKNHH</sequence>
<accession>A0A8F9TZR0</accession>
<evidence type="ECO:0000256" key="1">
    <source>
        <dbReference type="SAM" id="Phobius"/>
    </source>
</evidence>
<name>A0A8F9TZR0_9BACT</name>
<protein>
    <submittedName>
        <fullName evidence="2">Uncharacterized protein</fullName>
    </submittedName>
</protein>
<keyword evidence="3" id="KW-1185">Reference proteome</keyword>
<dbReference type="AlphaFoldDB" id="A0A8F9TZR0"/>
<feature type="transmembrane region" description="Helical" evidence="1">
    <location>
        <begin position="137"/>
        <end position="162"/>
    </location>
</feature>
<dbReference type="RefSeq" id="WP_220165758.1">
    <property type="nucleotide sequence ID" value="NZ_CP080507.1"/>
</dbReference>
<organism evidence="2 3">
    <name type="scientific">Horticoccus luteus</name>
    <dbReference type="NCBI Taxonomy" id="2862869"/>
    <lineage>
        <taxon>Bacteria</taxon>
        <taxon>Pseudomonadati</taxon>
        <taxon>Verrucomicrobiota</taxon>
        <taxon>Opitutia</taxon>
        <taxon>Opitutales</taxon>
        <taxon>Opitutaceae</taxon>
        <taxon>Horticoccus</taxon>
    </lineage>
</organism>
<proteinExistence type="predicted"/>
<feature type="transmembrane region" description="Helical" evidence="1">
    <location>
        <begin position="246"/>
        <end position="264"/>
    </location>
</feature>
<keyword evidence="1" id="KW-0472">Membrane</keyword>
<gene>
    <name evidence="2" type="ORF">K0B96_07760</name>
</gene>
<dbReference type="Proteomes" id="UP000825051">
    <property type="component" value="Chromosome"/>
</dbReference>
<keyword evidence="1" id="KW-1133">Transmembrane helix</keyword>
<dbReference type="EMBL" id="CP080507">
    <property type="protein sequence ID" value="QYM80492.1"/>
    <property type="molecule type" value="Genomic_DNA"/>
</dbReference>
<feature type="transmembrane region" description="Helical" evidence="1">
    <location>
        <begin position="98"/>
        <end position="125"/>
    </location>
</feature>
<feature type="transmembrane region" description="Helical" evidence="1">
    <location>
        <begin position="346"/>
        <end position="366"/>
    </location>
</feature>
<feature type="transmembrane region" description="Helical" evidence="1">
    <location>
        <begin position="35"/>
        <end position="52"/>
    </location>
</feature>
<evidence type="ECO:0000313" key="2">
    <source>
        <dbReference type="EMBL" id="QYM80492.1"/>
    </source>
</evidence>
<feature type="transmembrane region" description="Helical" evidence="1">
    <location>
        <begin position="294"/>
        <end position="315"/>
    </location>
</feature>
<dbReference type="KEGG" id="ole:K0B96_07760"/>
<feature type="transmembrane region" description="Helical" evidence="1">
    <location>
        <begin position="217"/>
        <end position="234"/>
    </location>
</feature>